<keyword evidence="6 13" id="KW-0677">Repeat</keyword>
<dbReference type="FunFam" id="2.60.260.20:FF:000004">
    <property type="entry name" value="Molecular chaperone DnaJ"/>
    <property type="match status" value="1"/>
</dbReference>
<comment type="domain">
    <text evidence="13">The J domain is necessary and sufficient to stimulate DnaK ATPase activity. Zinc center 1 plays an important role in the autonomous, DnaK-independent chaperone activity of DnaJ. Zinc center 2 is essential for interaction with DnaK and for DnaJ activity.</text>
</comment>
<dbReference type="FunFam" id="1.10.287.110:FF:000031">
    <property type="entry name" value="Molecular chaperone DnaJ"/>
    <property type="match status" value="1"/>
</dbReference>
<feature type="compositionally biased region" description="Low complexity" evidence="15">
    <location>
        <begin position="376"/>
        <end position="387"/>
    </location>
</feature>
<dbReference type="GO" id="GO:0008270">
    <property type="term" value="F:zinc ion binding"/>
    <property type="evidence" value="ECO:0007669"/>
    <property type="project" value="UniProtKB-UniRule"/>
</dbReference>
<dbReference type="PANTHER" id="PTHR43096:SF48">
    <property type="entry name" value="CHAPERONE PROTEIN DNAJ"/>
    <property type="match status" value="1"/>
</dbReference>
<dbReference type="AlphaFoldDB" id="A0A9D1WF75"/>
<dbReference type="Gene3D" id="1.10.287.110">
    <property type="entry name" value="DnaJ domain"/>
    <property type="match status" value="1"/>
</dbReference>
<feature type="repeat" description="CXXCXGXG motif" evidence="13">
    <location>
        <begin position="194"/>
        <end position="201"/>
    </location>
</feature>
<dbReference type="GO" id="GO:0031072">
    <property type="term" value="F:heat shock protein binding"/>
    <property type="evidence" value="ECO:0007669"/>
    <property type="project" value="InterPro"/>
</dbReference>
<feature type="repeat" description="CXXCXGXG motif" evidence="13">
    <location>
        <begin position="155"/>
        <end position="162"/>
    </location>
</feature>
<reference evidence="18" key="2">
    <citation type="submission" date="2021-04" db="EMBL/GenBank/DDBJ databases">
        <authorList>
            <person name="Gilroy R."/>
        </authorList>
    </citation>
    <scope>NUCLEOTIDE SEQUENCE</scope>
    <source>
        <strain evidence="18">USASDec5-558</strain>
    </source>
</reference>
<dbReference type="Proteomes" id="UP000886829">
    <property type="component" value="Unassembled WGS sequence"/>
</dbReference>
<evidence type="ECO:0000256" key="3">
    <source>
        <dbReference type="ARBA" id="ARBA00022490"/>
    </source>
</evidence>
<feature type="binding site" evidence="13">
    <location>
        <position position="211"/>
    </location>
    <ligand>
        <name>Zn(2+)</name>
        <dbReference type="ChEBI" id="CHEBI:29105"/>
        <label>1</label>
    </ligand>
</feature>
<evidence type="ECO:0000256" key="4">
    <source>
        <dbReference type="ARBA" id="ARBA00022705"/>
    </source>
</evidence>
<feature type="repeat" description="CXXCXGXG motif" evidence="13">
    <location>
        <begin position="172"/>
        <end position="179"/>
    </location>
</feature>
<evidence type="ECO:0000256" key="8">
    <source>
        <dbReference type="ARBA" id="ARBA00022833"/>
    </source>
</evidence>
<evidence type="ECO:0000256" key="13">
    <source>
        <dbReference type="HAMAP-Rule" id="MF_01152"/>
    </source>
</evidence>
<dbReference type="HAMAP" id="MF_01152">
    <property type="entry name" value="DnaJ"/>
    <property type="match status" value="1"/>
</dbReference>
<dbReference type="GO" id="GO:0005524">
    <property type="term" value="F:ATP binding"/>
    <property type="evidence" value="ECO:0007669"/>
    <property type="project" value="InterPro"/>
</dbReference>
<feature type="binding site" evidence="13">
    <location>
        <position position="197"/>
    </location>
    <ligand>
        <name>Zn(2+)</name>
        <dbReference type="ChEBI" id="CHEBI:29105"/>
        <label>2</label>
    </ligand>
</feature>
<name>A0A9D1WF75_9GAMM</name>
<comment type="function">
    <text evidence="13">Participates actively in the response to hyperosmotic and heat shock by preventing the aggregation of stress-denatured proteins and by disaggregating proteins, also in an autonomous, DnaK-independent fashion. Unfolded proteins bind initially to DnaJ; upon interaction with the DnaJ-bound protein, DnaK hydrolyzes its bound ATP, resulting in the formation of a stable complex. GrpE releases ADP from DnaK; ATP binding to DnaK triggers the release of the substrate protein, thus completing the reaction cycle. Several rounds of ATP-dependent interactions between DnaJ, DnaK and GrpE are required for fully efficient folding. Also involved, together with DnaK and GrpE, in the DNA replication of plasmids through activation of initiation proteins.</text>
</comment>
<evidence type="ECO:0000256" key="2">
    <source>
        <dbReference type="ARBA" id="ARBA00011738"/>
    </source>
</evidence>
<comment type="subunit">
    <text evidence="2 13">Homodimer.</text>
</comment>
<dbReference type="Gene3D" id="2.10.230.10">
    <property type="entry name" value="Heat shock protein DnaJ, cysteine-rich domain"/>
    <property type="match status" value="1"/>
</dbReference>
<evidence type="ECO:0000259" key="17">
    <source>
        <dbReference type="PROSITE" id="PS51188"/>
    </source>
</evidence>
<dbReference type="FunFam" id="2.10.230.10:FF:000002">
    <property type="entry name" value="Molecular chaperone DnaJ"/>
    <property type="match status" value="1"/>
</dbReference>
<dbReference type="Pfam" id="PF01556">
    <property type="entry name" value="DnaJ_C"/>
    <property type="match status" value="1"/>
</dbReference>
<evidence type="ECO:0000256" key="5">
    <source>
        <dbReference type="ARBA" id="ARBA00022723"/>
    </source>
</evidence>
<dbReference type="GO" id="GO:0051082">
    <property type="term" value="F:unfolded protein binding"/>
    <property type="evidence" value="ECO:0007669"/>
    <property type="project" value="UniProtKB-UniRule"/>
</dbReference>
<dbReference type="CDD" id="cd10747">
    <property type="entry name" value="DnaJ_C"/>
    <property type="match status" value="1"/>
</dbReference>
<comment type="cofactor">
    <cofactor evidence="13">
        <name>Zn(2+)</name>
        <dbReference type="ChEBI" id="CHEBI:29105"/>
    </cofactor>
    <text evidence="13">Binds 2 Zn(2+) ions per monomer.</text>
</comment>
<feature type="binding site" evidence="13">
    <location>
        <position position="194"/>
    </location>
    <ligand>
        <name>Zn(2+)</name>
        <dbReference type="ChEBI" id="CHEBI:29105"/>
        <label>2</label>
    </ligand>
</feature>
<dbReference type="InterPro" id="IPR001623">
    <property type="entry name" value="DnaJ_domain"/>
</dbReference>
<dbReference type="PROSITE" id="PS00636">
    <property type="entry name" value="DNAJ_1"/>
    <property type="match status" value="1"/>
</dbReference>
<dbReference type="InterPro" id="IPR001305">
    <property type="entry name" value="HSP_DnaJ_Cys-rich_dom"/>
</dbReference>
<reference evidence="18" key="1">
    <citation type="journal article" date="2021" name="PeerJ">
        <title>Extensive microbial diversity within the chicken gut microbiome revealed by metagenomics and culture.</title>
        <authorList>
            <person name="Gilroy R."/>
            <person name="Ravi A."/>
            <person name="Getino M."/>
            <person name="Pursley I."/>
            <person name="Horton D.L."/>
            <person name="Alikhan N.F."/>
            <person name="Baker D."/>
            <person name="Gharbi K."/>
            <person name="Hall N."/>
            <person name="Watson M."/>
            <person name="Adriaenssens E.M."/>
            <person name="Foster-Nyarko E."/>
            <person name="Jarju S."/>
            <person name="Secka A."/>
            <person name="Antonio M."/>
            <person name="Oren A."/>
            <person name="Chaudhuri R.R."/>
            <person name="La Ragione R."/>
            <person name="Hildebrand F."/>
            <person name="Pallen M.J."/>
        </authorList>
    </citation>
    <scope>NUCLEOTIDE SEQUENCE</scope>
    <source>
        <strain evidence="18">USASDec5-558</strain>
    </source>
</reference>
<dbReference type="InterPro" id="IPR012724">
    <property type="entry name" value="DnaJ"/>
</dbReference>
<evidence type="ECO:0000256" key="12">
    <source>
        <dbReference type="ARBA" id="ARBA00067609"/>
    </source>
</evidence>
<evidence type="ECO:0000256" key="10">
    <source>
        <dbReference type="ARBA" id="ARBA00023186"/>
    </source>
</evidence>
<dbReference type="GO" id="GO:0009408">
    <property type="term" value="P:response to heat"/>
    <property type="evidence" value="ECO:0007669"/>
    <property type="project" value="InterPro"/>
</dbReference>
<dbReference type="PANTHER" id="PTHR43096">
    <property type="entry name" value="DNAJ HOMOLOG 1, MITOCHONDRIAL-RELATED"/>
    <property type="match status" value="1"/>
</dbReference>
<feature type="binding site" evidence="13">
    <location>
        <position position="155"/>
    </location>
    <ligand>
        <name>Zn(2+)</name>
        <dbReference type="ChEBI" id="CHEBI:29105"/>
        <label>1</label>
    </ligand>
</feature>
<keyword evidence="7 13" id="KW-0863">Zinc-finger</keyword>
<accession>A0A9D1WF75</accession>
<evidence type="ECO:0000313" key="18">
    <source>
        <dbReference type="EMBL" id="HIX57732.1"/>
    </source>
</evidence>
<comment type="caution">
    <text evidence="18">The sequence shown here is derived from an EMBL/GenBank/DDBJ whole genome shotgun (WGS) entry which is preliminary data.</text>
</comment>
<dbReference type="CDD" id="cd06257">
    <property type="entry name" value="DnaJ"/>
    <property type="match status" value="1"/>
</dbReference>
<organism evidence="18 19">
    <name type="scientific">Candidatus Anaerobiospirillum pullistercoris</name>
    <dbReference type="NCBI Taxonomy" id="2838452"/>
    <lineage>
        <taxon>Bacteria</taxon>
        <taxon>Pseudomonadati</taxon>
        <taxon>Pseudomonadota</taxon>
        <taxon>Gammaproteobacteria</taxon>
        <taxon>Aeromonadales</taxon>
        <taxon>Succinivibrionaceae</taxon>
        <taxon>Anaerobiospirillum</taxon>
    </lineage>
</organism>
<dbReference type="SUPFAM" id="SSF49493">
    <property type="entry name" value="HSP40/DnaJ peptide-binding domain"/>
    <property type="match status" value="2"/>
</dbReference>
<dbReference type="PRINTS" id="PR00625">
    <property type="entry name" value="JDOMAIN"/>
</dbReference>
<keyword evidence="9 13" id="KW-0346">Stress response</keyword>
<dbReference type="Gene3D" id="2.60.260.20">
    <property type="entry name" value="Urease metallochaperone UreE, N-terminal domain"/>
    <property type="match status" value="2"/>
</dbReference>
<dbReference type="SMART" id="SM00271">
    <property type="entry name" value="DnaJ"/>
    <property type="match status" value="1"/>
</dbReference>
<proteinExistence type="inferred from homology"/>
<feature type="repeat" description="CXXCXGXG motif" evidence="13">
    <location>
        <begin position="208"/>
        <end position="215"/>
    </location>
</feature>
<evidence type="ECO:0000256" key="15">
    <source>
        <dbReference type="SAM" id="MobiDB-lite"/>
    </source>
</evidence>
<keyword evidence="4 13" id="KW-0235">DNA replication</keyword>
<feature type="compositionally biased region" description="Basic and acidic residues" evidence="15">
    <location>
        <begin position="359"/>
        <end position="370"/>
    </location>
</feature>
<protein>
    <recommendedName>
        <fullName evidence="12 13">Chaperone protein DnaJ</fullName>
    </recommendedName>
</protein>
<dbReference type="PROSITE" id="PS50076">
    <property type="entry name" value="DNAJ_2"/>
    <property type="match status" value="1"/>
</dbReference>
<keyword evidence="18" id="KW-0560">Oxidoreductase</keyword>
<feature type="binding site" evidence="13">
    <location>
        <position position="172"/>
    </location>
    <ligand>
        <name>Zn(2+)</name>
        <dbReference type="ChEBI" id="CHEBI:29105"/>
        <label>2</label>
    </ligand>
</feature>
<feature type="binding site" evidence="13">
    <location>
        <position position="208"/>
    </location>
    <ligand>
        <name>Zn(2+)</name>
        <dbReference type="ChEBI" id="CHEBI:29105"/>
        <label>1</label>
    </ligand>
</feature>
<feature type="domain" description="CR-type" evidence="17">
    <location>
        <begin position="142"/>
        <end position="220"/>
    </location>
</feature>
<keyword evidence="5 13" id="KW-0479">Metal-binding</keyword>
<dbReference type="SUPFAM" id="SSF46565">
    <property type="entry name" value="Chaperone J-domain"/>
    <property type="match status" value="1"/>
</dbReference>
<evidence type="ECO:0000256" key="6">
    <source>
        <dbReference type="ARBA" id="ARBA00022737"/>
    </source>
</evidence>
<dbReference type="NCBIfam" id="NF008035">
    <property type="entry name" value="PRK10767.1"/>
    <property type="match status" value="1"/>
</dbReference>
<comment type="similarity">
    <text evidence="11 13">Belongs to the DnaJ family.</text>
</comment>
<dbReference type="GO" id="GO:0016491">
    <property type="term" value="F:oxidoreductase activity"/>
    <property type="evidence" value="ECO:0007669"/>
    <property type="project" value="UniProtKB-KW"/>
</dbReference>
<evidence type="ECO:0000256" key="7">
    <source>
        <dbReference type="ARBA" id="ARBA00022771"/>
    </source>
</evidence>
<keyword evidence="3 13" id="KW-0963">Cytoplasm</keyword>
<dbReference type="NCBIfam" id="TIGR02349">
    <property type="entry name" value="DnaJ_bact"/>
    <property type="match status" value="1"/>
</dbReference>
<evidence type="ECO:0000256" key="14">
    <source>
        <dbReference type="PROSITE-ProRule" id="PRU00546"/>
    </source>
</evidence>
<sequence>MATKRDYYEVLGVDRKASDDDIKRAFKRLAIKYHPDRNKDPDAGEKFQEINEAYQVLSDPAKRQAYDAGGFEAVDSSFGGGAGQGFDPFGGAGADFADIFDTIFGGAAGGRSRQRRSSGPVPQRGRDMRVVIDLTLEEAVKGITKDIKLNVLSTCPECHGEGTKDPKSRKECPYCHGSGVLVQSNGIFRVQRTCSHCNGEGTVLTKPCKRCNGSGRVLQQRTVKINIPGGLDTGQYVTLAGEGESGIHGGPSGDLIAVVRIKEHKLFKRDGDNLYCEVPISFTTAALGGKVTVPTLDGKIALTIEPGTQTGTTFRLANKGIQPPIAGRRKGHLFCTVVVETPVNLTDYQKDLLKKLDESLSGEEGKDDGKGNAAQSKSKSSDSQPSIKKFIDNMAEFFKNSGQK</sequence>
<dbReference type="GO" id="GO:0006260">
    <property type="term" value="P:DNA replication"/>
    <property type="evidence" value="ECO:0007669"/>
    <property type="project" value="UniProtKB-KW"/>
</dbReference>
<dbReference type="GO" id="GO:0042026">
    <property type="term" value="P:protein refolding"/>
    <property type="evidence" value="ECO:0007669"/>
    <property type="project" value="TreeGrafter"/>
</dbReference>
<dbReference type="Pfam" id="PF00684">
    <property type="entry name" value="DnaJ_CXXCXGXG"/>
    <property type="match status" value="1"/>
</dbReference>
<dbReference type="GO" id="GO:0005737">
    <property type="term" value="C:cytoplasm"/>
    <property type="evidence" value="ECO:0007669"/>
    <property type="project" value="UniProtKB-SubCell"/>
</dbReference>
<dbReference type="PROSITE" id="PS51188">
    <property type="entry name" value="ZF_CR"/>
    <property type="match status" value="1"/>
</dbReference>
<feature type="zinc finger region" description="CR-type" evidence="14">
    <location>
        <begin position="142"/>
        <end position="220"/>
    </location>
</feature>
<dbReference type="InterPro" id="IPR008971">
    <property type="entry name" value="HSP40/DnaJ_pept-bd"/>
</dbReference>
<dbReference type="InterPro" id="IPR002939">
    <property type="entry name" value="DnaJ_C"/>
</dbReference>
<feature type="domain" description="J" evidence="16">
    <location>
        <begin position="6"/>
        <end position="70"/>
    </location>
</feature>
<dbReference type="Pfam" id="PF00226">
    <property type="entry name" value="DnaJ"/>
    <property type="match status" value="1"/>
</dbReference>
<feature type="region of interest" description="Disordered" evidence="15">
    <location>
        <begin position="359"/>
        <end position="387"/>
    </location>
</feature>
<comment type="subcellular location">
    <subcellularLocation>
        <location evidence="1 13">Cytoplasm</location>
    </subcellularLocation>
</comment>
<feature type="binding site" evidence="13">
    <location>
        <position position="158"/>
    </location>
    <ligand>
        <name>Zn(2+)</name>
        <dbReference type="ChEBI" id="CHEBI:29105"/>
        <label>1</label>
    </ligand>
</feature>
<evidence type="ECO:0000256" key="1">
    <source>
        <dbReference type="ARBA" id="ARBA00004496"/>
    </source>
</evidence>
<feature type="binding site" evidence="13">
    <location>
        <position position="175"/>
    </location>
    <ligand>
        <name>Zn(2+)</name>
        <dbReference type="ChEBI" id="CHEBI:29105"/>
        <label>2</label>
    </ligand>
</feature>
<dbReference type="EMBL" id="DXEV01000191">
    <property type="protein sequence ID" value="HIX57732.1"/>
    <property type="molecule type" value="Genomic_DNA"/>
</dbReference>
<keyword evidence="10 13" id="KW-0143">Chaperone</keyword>
<dbReference type="CDD" id="cd10719">
    <property type="entry name" value="DnaJ_zf"/>
    <property type="match status" value="1"/>
</dbReference>
<dbReference type="InterPro" id="IPR018253">
    <property type="entry name" value="DnaJ_domain_CS"/>
</dbReference>
<evidence type="ECO:0000313" key="19">
    <source>
        <dbReference type="Proteomes" id="UP000886829"/>
    </source>
</evidence>
<keyword evidence="8 13" id="KW-0862">Zinc</keyword>
<dbReference type="SUPFAM" id="SSF57938">
    <property type="entry name" value="DnaJ/Hsp40 cysteine-rich domain"/>
    <property type="match status" value="1"/>
</dbReference>
<gene>
    <name evidence="13 18" type="primary">dnaJ</name>
    <name evidence="18" type="ORF">H9850_09730</name>
</gene>
<dbReference type="InterPro" id="IPR036869">
    <property type="entry name" value="J_dom_sf"/>
</dbReference>
<evidence type="ECO:0000259" key="16">
    <source>
        <dbReference type="PROSITE" id="PS50076"/>
    </source>
</evidence>
<dbReference type="InterPro" id="IPR036410">
    <property type="entry name" value="HSP_DnaJ_Cys-rich_dom_sf"/>
</dbReference>
<evidence type="ECO:0000256" key="11">
    <source>
        <dbReference type="ARBA" id="ARBA00061004"/>
    </source>
</evidence>
<evidence type="ECO:0000256" key="9">
    <source>
        <dbReference type="ARBA" id="ARBA00023016"/>
    </source>
</evidence>